<comment type="caution">
    <text evidence="1">The sequence shown here is derived from an EMBL/GenBank/DDBJ whole genome shotgun (WGS) entry which is preliminary data.</text>
</comment>
<name>A0A511NFY3_9FLAO</name>
<protein>
    <recommendedName>
        <fullName evidence="3">DUF4268 domain-containing protein</fullName>
    </recommendedName>
</protein>
<dbReference type="OrthoDB" id="8617543at2"/>
<proteinExistence type="predicted"/>
<evidence type="ECO:0000313" key="1">
    <source>
        <dbReference type="EMBL" id="GEM51536.1"/>
    </source>
</evidence>
<dbReference type="STRING" id="1218108.GCA_000382425_02272"/>
<evidence type="ECO:0008006" key="3">
    <source>
        <dbReference type="Google" id="ProtNLM"/>
    </source>
</evidence>
<keyword evidence="2" id="KW-1185">Reference proteome</keyword>
<gene>
    <name evidence="1" type="ORF">EB1_13260</name>
</gene>
<sequence>MNDWISFQKKELMMEIHLGEQNMEEELLLFWKKIKLSPEVWKCSDVIEENFWVVAQYQHYIIWYNDIEEGFNISTFSTKHEILEYGASRNELNFAVLQLKTIIQ</sequence>
<dbReference type="Proteomes" id="UP000321245">
    <property type="component" value="Unassembled WGS sequence"/>
</dbReference>
<dbReference type="GeneID" id="84651691"/>
<dbReference type="AlphaFoldDB" id="A0A511NFY3"/>
<reference evidence="1 2" key="1">
    <citation type="submission" date="2019-07" db="EMBL/GenBank/DDBJ databases">
        <title>Whole genome shotgun sequence of Empedobacter brevis NBRC 14943.</title>
        <authorList>
            <person name="Hosoyama A."/>
            <person name="Uohara A."/>
            <person name="Ohji S."/>
            <person name="Ichikawa N."/>
        </authorList>
    </citation>
    <scope>NUCLEOTIDE SEQUENCE [LARGE SCALE GENOMIC DNA]</scope>
    <source>
        <strain evidence="1 2">NBRC 14943</strain>
    </source>
</reference>
<dbReference type="RefSeq" id="WP_019975750.1">
    <property type="nucleotide sequence ID" value="NZ_BJXC01000007.1"/>
</dbReference>
<accession>A0A511NFY3</accession>
<evidence type="ECO:0000313" key="2">
    <source>
        <dbReference type="Proteomes" id="UP000321245"/>
    </source>
</evidence>
<organism evidence="1 2">
    <name type="scientific">Empedobacter brevis NBRC 14943 = ATCC 43319</name>
    <dbReference type="NCBI Taxonomy" id="1218108"/>
    <lineage>
        <taxon>Bacteria</taxon>
        <taxon>Pseudomonadati</taxon>
        <taxon>Bacteroidota</taxon>
        <taxon>Flavobacteriia</taxon>
        <taxon>Flavobacteriales</taxon>
        <taxon>Weeksellaceae</taxon>
        <taxon>Empedobacter</taxon>
    </lineage>
</organism>
<dbReference type="EMBL" id="BJXC01000007">
    <property type="protein sequence ID" value="GEM51536.1"/>
    <property type="molecule type" value="Genomic_DNA"/>
</dbReference>